<dbReference type="InterPro" id="IPR032675">
    <property type="entry name" value="LRR_dom_sf"/>
</dbReference>
<evidence type="ECO:0000256" key="10">
    <source>
        <dbReference type="ARBA" id="ARBA00022729"/>
    </source>
</evidence>
<dbReference type="SMART" id="SM00082">
    <property type="entry name" value="LRRCT"/>
    <property type="match status" value="1"/>
</dbReference>
<feature type="domain" description="Ig-like" evidence="25">
    <location>
        <begin position="614"/>
        <end position="708"/>
    </location>
</feature>
<dbReference type="Gene3D" id="2.60.40.10">
    <property type="entry name" value="Immunoglobulins"/>
    <property type="match status" value="5"/>
</dbReference>
<dbReference type="Pfam" id="PF13855">
    <property type="entry name" value="LRR_8"/>
    <property type="match status" value="1"/>
</dbReference>
<evidence type="ECO:0000256" key="14">
    <source>
        <dbReference type="ARBA" id="ARBA00023004"/>
    </source>
</evidence>
<evidence type="ECO:0000256" key="6">
    <source>
        <dbReference type="ARBA" id="ARBA00022614"/>
    </source>
</evidence>
<evidence type="ECO:0000256" key="22">
    <source>
        <dbReference type="SAM" id="Coils"/>
    </source>
</evidence>
<evidence type="ECO:0000256" key="1">
    <source>
        <dbReference type="ARBA" id="ARBA00001970"/>
    </source>
</evidence>
<keyword evidence="15" id="KW-0472">Membrane</keyword>
<evidence type="ECO:0000256" key="3">
    <source>
        <dbReference type="ARBA" id="ARBA00004236"/>
    </source>
</evidence>
<evidence type="ECO:0000256" key="8">
    <source>
        <dbReference type="ARBA" id="ARBA00022692"/>
    </source>
</evidence>
<keyword evidence="10 24" id="KW-0732">Signal</keyword>
<dbReference type="InterPro" id="IPR019791">
    <property type="entry name" value="Haem_peroxidase_animal"/>
</dbReference>
<feature type="coiled-coil region" evidence="22">
    <location>
        <begin position="1620"/>
        <end position="1654"/>
    </location>
</feature>
<evidence type="ECO:0000256" key="23">
    <source>
        <dbReference type="SAM" id="MobiDB-lite"/>
    </source>
</evidence>
<dbReference type="InterPro" id="IPR003591">
    <property type="entry name" value="Leu-rich_rpt_typical-subtyp"/>
</dbReference>
<dbReference type="SUPFAM" id="SSF48726">
    <property type="entry name" value="Immunoglobulin"/>
    <property type="match status" value="5"/>
</dbReference>
<dbReference type="InterPro" id="IPR007110">
    <property type="entry name" value="Ig-like_dom"/>
</dbReference>
<evidence type="ECO:0000256" key="2">
    <source>
        <dbReference type="ARBA" id="ARBA00004167"/>
    </source>
</evidence>
<dbReference type="PROSITE" id="PS50292">
    <property type="entry name" value="PEROXIDASE_3"/>
    <property type="match status" value="1"/>
</dbReference>
<dbReference type="EMBL" id="LR789466">
    <property type="protein sequence ID" value="CAB3265328.1"/>
    <property type="molecule type" value="mRNA"/>
</dbReference>
<accession>A0A6F9DQR0</accession>
<proteinExistence type="evidence at transcript level"/>
<dbReference type="InterPro" id="IPR003599">
    <property type="entry name" value="Ig_sub"/>
</dbReference>
<keyword evidence="8" id="KW-0812">Transmembrane</keyword>
<keyword evidence="12" id="KW-1133">Transmembrane helix</keyword>
<comment type="subcellular location">
    <subcellularLocation>
        <location evidence="3">Cell membrane</location>
    </subcellularLocation>
    <subcellularLocation>
        <location evidence="2">Membrane</location>
        <topology evidence="2">Single-pass membrane protein</topology>
    </subcellularLocation>
</comment>
<feature type="compositionally biased region" description="Polar residues" evidence="23">
    <location>
        <begin position="1577"/>
        <end position="1595"/>
    </location>
</feature>
<comment type="cofactor">
    <cofactor evidence="1">
        <name>heme b</name>
        <dbReference type="ChEBI" id="CHEBI:60344"/>
    </cofactor>
</comment>
<keyword evidence="17" id="KW-0325">Glycoprotein</keyword>
<dbReference type="SMART" id="SM00409">
    <property type="entry name" value="IG"/>
    <property type="match status" value="5"/>
</dbReference>
<dbReference type="SUPFAM" id="SSF52058">
    <property type="entry name" value="L domain-like"/>
    <property type="match status" value="1"/>
</dbReference>
<dbReference type="FunFam" id="2.60.40.10:FF:000273">
    <property type="entry name" value="contactin-3 isoform X1"/>
    <property type="match status" value="1"/>
</dbReference>
<name>A0A6F9DQR0_9ASCI</name>
<feature type="domain" description="Ig-like" evidence="25">
    <location>
        <begin position="526"/>
        <end position="611"/>
    </location>
</feature>
<organism evidence="26">
    <name type="scientific">Phallusia mammillata</name>
    <dbReference type="NCBI Taxonomy" id="59560"/>
    <lineage>
        <taxon>Eukaryota</taxon>
        <taxon>Metazoa</taxon>
        <taxon>Chordata</taxon>
        <taxon>Tunicata</taxon>
        <taxon>Ascidiacea</taxon>
        <taxon>Phlebobranchia</taxon>
        <taxon>Ascidiidae</taxon>
        <taxon>Phallusia</taxon>
    </lineage>
</organism>
<dbReference type="InterPro" id="IPR036179">
    <property type="entry name" value="Ig-like_dom_sf"/>
</dbReference>
<dbReference type="GO" id="GO:0004601">
    <property type="term" value="F:peroxidase activity"/>
    <property type="evidence" value="ECO:0007669"/>
    <property type="project" value="InterPro"/>
</dbReference>
<sequence>MPSLQTRGLAVLLPAAVLLAVFFGREVESQRRGYGYQSCPSGCVCLIATVRCTHRRLESFPHIPRDTRTLDLRFNKIATIPPNTFRGLRKINTMLLNNNLLKSIDQDAFKGLVQLKYLYLYKNDIASIHKHGFRGLDSLEHLYLYDNKLETIHPMTFQNVPKLQRLFLYGNQLTTLPSVLFNNLNHLRHIRVDSNPLKCDCHLSWFARYLRSSRGRGIHASATCFAPQSLAGQAIASLREENFVCPEGSHSEPIIIVNPDDAEARQRYSVRLLCRASGNPQPRISWTHNGLAVDPNSRVRLLSDGTLLIQAPRESDQGTYVCVARNSAGLVRSESAEVTYVGLNGPPVFRVTPSDTQVLVNEHVTFHCRAVGSPEPVTRWYRNGKRLPIVPNYIIMPQTLHIREASLEDNGTFTCVVANSEGKVNSSAELLVQSSPSFTTPPSDKTSIQGRSATIDCHVEGNPPPKITWLKDRSALNRDQRYLVMSSGSLLIRALSAGDEGTYTCRAVSPTGIIAADAFLTVIVPPHFTVRPQNQRVRQGTTVDFQCQVSGRPQPHIVWTVNGRAVPDDPRYNLLPSGTLRLLRAQPDDAGTFRCEGANSVGAQHAQVSLTVIPHTPLGFARSPTDQEVKSGTDVHITCSATGGGDRGTEIYWLKDGVRLVTTSGRYFITAAPSSVLTIFRAGRDDSGRYECRAQSGIDMITASMTLNVVIESSVNDIVDSLSGILPPDCLRHGCTGELTEEEFHRDDLGRVFEHFIDPHLHRGKRQSGDSPNLVSLAEFEETVDIANRLVNRGINDTVAHYNDGRNRKTAGDLLNLMRFPSSQAGVDLTKAAEVFDVSLRMIECCVKRGMQLKKFALPKKIPEVDVSTSHSRARLSAAEPSISPDFDVGPVIGTEVVELVANLSGCSGHQAVPDCSANICFHRKYRTADGTCNNLHFPLWGASLTPFHRLLQPIYENGFNAPVAWHPERRYNNHSLPSPRSVSVGVLMSAGSRPPRHDPDFTHMVMQWGQFVDHDLDFTTMAPSIQRFSDGQACKDSCEREGPCFPIGIDGDDPRHGRFHHHQPASSPLRRGGHRHALSCMEFTRSSAVCGSGITSVFFSAISRREQINQITSYLDGSNIYGSTENDTRNLRQFSNEFGLLKEGQPLERGHKPLLPYNIYSDLNSDRNFIRPVAPIECRRGDGESAQQRSVPCFLAGDLRANEQVSLTAMHTMWMREHNRIARYLRQANEHWDGDTIFHETRKIVGAQMQHITYTQWLPKLLGPFMDNIGPYRSYDPNMPASIVNVFATAAYRFGHTMINPIMFRLNESWHEASNGNLMLHEAFFAPFRIVHEGGIDPLVRGLIAKPMKARDSDSNMNSELIERLFAMAEEVALDLGALNIQRGRDHGLPFYSDWRQFCNLSRADTFDDLANEIKNPEVRAKLEELYKVTTNIDPFVGMIVEDIVPGSRLGPTLGCLLSEQFKRTRDGDRFWYENPAIFSPVQVGTIKQASLARIICDNTDSISHVPRDVFLNQPTSDFVSCDEIPSIDLTAWVDCCRDCGDQGSFETLSSHVRSRARSKRSASDVSFPEHRDFQSDVTKNSTSWSRDSADTESFTFDKQEKNEHITFEKNLKPIPGSKRQQDEAFDKLTALVEKLEKRVGQLQAEVQRLEGKLDADGTD</sequence>
<dbReference type="SMART" id="SM00408">
    <property type="entry name" value="IGc2"/>
    <property type="match status" value="5"/>
</dbReference>
<comment type="similarity">
    <text evidence="4">Belongs to the immunoglobulin superfamily. DCC family.</text>
</comment>
<feature type="domain" description="Ig-like" evidence="25">
    <location>
        <begin position="347"/>
        <end position="431"/>
    </location>
</feature>
<evidence type="ECO:0000256" key="20">
    <source>
        <dbReference type="ARBA" id="ARBA00069893"/>
    </source>
</evidence>
<dbReference type="Pfam" id="PF13927">
    <property type="entry name" value="Ig_3"/>
    <property type="match status" value="2"/>
</dbReference>
<dbReference type="InterPro" id="IPR003598">
    <property type="entry name" value="Ig_sub2"/>
</dbReference>
<feature type="region of interest" description="Disordered" evidence="23">
    <location>
        <begin position="1561"/>
        <end position="1595"/>
    </location>
</feature>
<dbReference type="PANTHER" id="PTHR11475">
    <property type="entry name" value="OXIDASE/PEROXIDASE"/>
    <property type="match status" value="1"/>
</dbReference>
<dbReference type="InterPro" id="IPR013098">
    <property type="entry name" value="Ig_I-set"/>
</dbReference>
<evidence type="ECO:0000256" key="5">
    <source>
        <dbReference type="ARBA" id="ARBA00022475"/>
    </source>
</evidence>
<keyword evidence="22" id="KW-0175">Coiled coil</keyword>
<dbReference type="FunFam" id="2.60.40.10:FF:000008">
    <property type="entry name" value="roundabout homolog 2 isoform X2"/>
    <property type="match status" value="1"/>
</dbReference>
<evidence type="ECO:0000256" key="17">
    <source>
        <dbReference type="ARBA" id="ARBA00023180"/>
    </source>
</evidence>
<evidence type="ECO:0000256" key="21">
    <source>
        <dbReference type="PIRSR" id="PIRSR619791-2"/>
    </source>
</evidence>
<keyword evidence="7 21" id="KW-0349">Heme</keyword>
<feature type="domain" description="Ig-like" evidence="25">
    <location>
        <begin position="253"/>
        <end position="339"/>
    </location>
</feature>
<evidence type="ECO:0000256" key="13">
    <source>
        <dbReference type="ARBA" id="ARBA00023002"/>
    </source>
</evidence>
<reference evidence="26" key="1">
    <citation type="submission" date="2020-04" db="EMBL/GenBank/DDBJ databases">
        <authorList>
            <person name="Neveu A P."/>
        </authorList>
    </citation>
    <scope>NUCLEOTIDE SEQUENCE</scope>
    <source>
        <tissue evidence="26">Whole embryo</tissue>
    </source>
</reference>
<evidence type="ECO:0000256" key="7">
    <source>
        <dbReference type="ARBA" id="ARBA00022617"/>
    </source>
</evidence>
<evidence type="ECO:0000256" key="12">
    <source>
        <dbReference type="ARBA" id="ARBA00022989"/>
    </source>
</evidence>
<evidence type="ECO:0000256" key="4">
    <source>
        <dbReference type="ARBA" id="ARBA00009588"/>
    </source>
</evidence>
<evidence type="ECO:0000256" key="16">
    <source>
        <dbReference type="ARBA" id="ARBA00023157"/>
    </source>
</evidence>
<dbReference type="FunFam" id="2.60.40.10:FF:000189">
    <property type="entry name" value="Neogenin isoform 3"/>
    <property type="match status" value="1"/>
</dbReference>
<dbReference type="GO" id="GO:0006979">
    <property type="term" value="P:response to oxidative stress"/>
    <property type="evidence" value="ECO:0007669"/>
    <property type="project" value="InterPro"/>
</dbReference>
<evidence type="ECO:0000259" key="25">
    <source>
        <dbReference type="PROSITE" id="PS50835"/>
    </source>
</evidence>
<evidence type="ECO:0000256" key="24">
    <source>
        <dbReference type="SAM" id="SignalP"/>
    </source>
</evidence>
<dbReference type="GO" id="GO:0020037">
    <property type="term" value="F:heme binding"/>
    <property type="evidence" value="ECO:0007669"/>
    <property type="project" value="InterPro"/>
</dbReference>
<dbReference type="InterPro" id="IPR010255">
    <property type="entry name" value="Haem_peroxidase_sf"/>
</dbReference>
<dbReference type="Pfam" id="PF03098">
    <property type="entry name" value="An_peroxidase"/>
    <property type="match status" value="1"/>
</dbReference>
<keyword evidence="14 21" id="KW-0408">Iron</keyword>
<evidence type="ECO:0000256" key="18">
    <source>
        <dbReference type="ARBA" id="ARBA00023319"/>
    </source>
</evidence>
<dbReference type="PANTHER" id="PTHR11475:SF58">
    <property type="entry name" value="PEROXIDASIN"/>
    <property type="match status" value="1"/>
</dbReference>
<dbReference type="FunFam" id="2.60.40.10:FF:000032">
    <property type="entry name" value="palladin isoform X1"/>
    <property type="match status" value="1"/>
</dbReference>
<dbReference type="GO" id="GO:0005615">
    <property type="term" value="C:extracellular space"/>
    <property type="evidence" value="ECO:0007669"/>
    <property type="project" value="TreeGrafter"/>
</dbReference>
<evidence type="ECO:0000256" key="11">
    <source>
        <dbReference type="ARBA" id="ARBA00022737"/>
    </source>
</evidence>
<dbReference type="GO" id="GO:0046872">
    <property type="term" value="F:metal ion binding"/>
    <property type="evidence" value="ECO:0007669"/>
    <property type="project" value="UniProtKB-KW"/>
</dbReference>
<dbReference type="PRINTS" id="PR00457">
    <property type="entry name" value="ANPEROXIDASE"/>
</dbReference>
<gene>
    <name evidence="26" type="primary">Pxdn-001</name>
</gene>
<keyword evidence="5" id="KW-1003">Cell membrane</keyword>
<dbReference type="GO" id="GO:0005886">
    <property type="term" value="C:plasma membrane"/>
    <property type="evidence" value="ECO:0007669"/>
    <property type="project" value="UniProtKB-SubCell"/>
</dbReference>
<dbReference type="Gene3D" id="1.10.640.10">
    <property type="entry name" value="Haem peroxidase domain superfamily, animal type"/>
    <property type="match status" value="1"/>
</dbReference>
<dbReference type="InterPro" id="IPR000483">
    <property type="entry name" value="Cys-rich_flank_reg_C"/>
</dbReference>
<dbReference type="InterPro" id="IPR013783">
    <property type="entry name" value="Ig-like_fold"/>
</dbReference>
<dbReference type="FunFam" id="1.10.640.10:FF:000001">
    <property type="entry name" value="Peroxidasin homolog"/>
    <property type="match status" value="1"/>
</dbReference>
<dbReference type="PROSITE" id="PS50835">
    <property type="entry name" value="IG_LIKE"/>
    <property type="match status" value="5"/>
</dbReference>
<protein>
    <recommendedName>
        <fullName evidence="20">Cell adhesion molecule-related/down-regulated by oncogenes</fullName>
    </recommendedName>
</protein>
<evidence type="ECO:0000313" key="26">
    <source>
        <dbReference type="EMBL" id="CAB3265328.1"/>
    </source>
</evidence>
<keyword evidence="6" id="KW-0433">Leucine-rich repeat</keyword>
<dbReference type="InterPro" id="IPR037120">
    <property type="entry name" value="Haem_peroxidase_sf_animal"/>
</dbReference>
<feature type="signal peptide" evidence="24">
    <location>
        <begin position="1"/>
        <end position="29"/>
    </location>
</feature>
<keyword evidence="9 21" id="KW-0479">Metal-binding</keyword>
<feature type="chain" id="PRO_5026166662" description="Cell adhesion molecule-related/down-regulated by oncogenes" evidence="24">
    <location>
        <begin position="30"/>
        <end position="1661"/>
    </location>
</feature>
<keyword evidence="11" id="KW-0677">Repeat</keyword>
<evidence type="ECO:0000256" key="9">
    <source>
        <dbReference type="ARBA" id="ARBA00022723"/>
    </source>
</evidence>
<dbReference type="Pfam" id="PF07679">
    <property type="entry name" value="I-set"/>
    <property type="match status" value="3"/>
</dbReference>
<dbReference type="SMART" id="SM00369">
    <property type="entry name" value="LRR_TYP"/>
    <property type="match status" value="5"/>
</dbReference>
<keyword evidence="13" id="KW-0560">Oxidoreductase</keyword>
<dbReference type="Gene3D" id="3.80.10.10">
    <property type="entry name" value="Ribonuclease Inhibitor"/>
    <property type="match status" value="1"/>
</dbReference>
<dbReference type="InterPro" id="IPR001611">
    <property type="entry name" value="Leu-rich_rpt"/>
</dbReference>
<comment type="similarity">
    <text evidence="19">Belongs to the peroxidase family. XPO subfamily.</text>
</comment>
<keyword evidence="16" id="KW-1015">Disulfide bond</keyword>
<dbReference type="SUPFAM" id="SSF48113">
    <property type="entry name" value="Heme-dependent peroxidases"/>
    <property type="match status" value="1"/>
</dbReference>
<evidence type="ECO:0000256" key="19">
    <source>
        <dbReference type="ARBA" id="ARBA00061342"/>
    </source>
</evidence>
<feature type="binding site" description="axial binding residue" evidence="21">
    <location>
        <position position="1297"/>
    </location>
    <ligand>
        <name>heme b</name>
        <dbReference type="ChEBI" id="CHEBI:60344"/>
    </ligand>
    <ligandPart>
        <name>Fe</name>
        <dbReference type="ChEBI" id="CHEBI:18248"/>
    </ligandPart>
</feature>
<evidence type="ECO:0000256" key="15">
    <source>
        <dbReference type="ARBA" id="ARBA00023136"/>
    </source>
</evidence>
<keyword evidence="18" id="KW-0393">Immunoglobulin domain</keyword>
<dbReference type="PROSITE" id="PS51450">
    <property type="entry name" value="LRR"/>
    <property type="match status" value="2"/>
</dbReference>
<dbReference type="GO" id="GO:0007399">
    <property type="term" value="P:nervous system development"/>
    <property type="evidence" value="ECO:0007669"/>
    <property type="project" value="UniProtKB-ARBA"/>
</dbReference>
<feature type="domain" description="Ig-like" evidence="25">
    <location>
        <begin position="436"/>
        <end position="521"/>
    </location>
</feature>